<dbReference type="Proteomes" id="UP000007755">
    <property type="component" value="Unassembled WGS sequence"/>
</dbReference>
<dbReference type="AlphaFoldDB" id="F4WZB6"/>
<dbReference type="InParanoid" id="F4WZB6"/>
<name>F4WZB6_ACREC</name>
<evidence type="ECO:0000313" key="1">
    <source>
        <dbReference type="EMBL" id="EGI60505.1"/>
    </source>
</evidence>
<keyword evidence="2" id="KW-1185">Reference proteome</keyword>
<dbReference type="EMBL" id="GL888470">
    <property type="protein sequence ID" value="EGI60505.1"/>
    <property type="molecule type" value="Genomic_DNA"/>
</dbReference>
<organism evidence="2">
    <name type="scientific">Acromyrmex echinatior</name>
    <name type="common">Panamanian leafcutter ant</name>
    <name type="synonym">Acromyrmex octospinosus echinatior</name>
    <dbReference type="NCBI Taxonomy" id="103372"/>
    <lineage>
        <taxon>Eukaryota</taxon>
        <taxon>Metazoa</taxon>
        <taxon>Ecdysozoa</taxon>
        <taxon>Arthropoda</taxon>
        <taxon>Hexapoda</taxon>
        <taxon>Insecta</taxon>
        <taxon>Pterygota</taxon>
        <taxon>Neoptera</taxon>
        <taxon>Endopterygota</taxon>
        <taxon>Hymenoptera</taxon>
        <taxon>Apocrita</taxon>
        <taxon>Aculeata</taxon>
        <taxon>Formicoidea</taxon>
        <taxon>Formicidae</taxon>
        <taxon>Myrmicinae</taxon>
        <taxon>Acromyrmex</taxon>
    </lineage>
</organism>
<sequence>MATRRDKWRETMALASLYKYFKRIMEEELPSHPGMHCYKSRQHAVKGMVMELNFVRELSVPLRSNVGSAKKTTGWEDDGGSDGGGAERRRVGKQCCCGMSVCCSSLSQTSRVRAACPISYRQNALKMPQATRVETQNIILHIQMFSIELGSIMSGLSVKGSRILEYYEHCVAPRIKGGIRSPFLFKTVLISMPFERLCLGWLETSKQDSTNGSLSNRTRLGRIGIASVRERVGLPRTGEDESEGAISRNEDVCEESGSRCLPSCSREAKALSSPWRAMRGTLDTRRTNRSGVNDDEIAVVLANERFYSELPVSLFPSGLNYIGRRPDLFGGRILHQLNYTSAIRNFGVTKWNLKTFNIAGRFLALCASRTEGRFHDLAASCVLLTSDRHLSFHDLARPHCPVFQDVASLAQLIGAVRVRNQRVKSRRAVPSCTETDGRAGSKPRQQKSRIGCCLIHGNSRDPAGWMGKKRAESDKVRFEVYVLSCLPAALTRARVVRNNDGALTACALVLHPDILSVLATGLPQVTMVRVGHVVGAADGIGSQRTIRRALTQTFAVFGNDARRAPGAYGKAASLSGVSSTRVSAINFTGKVRSEKMDPHGEIPTDNPCGAVINIEDELIPNEKIVELTERAIRYNFIMSYKIYHVKRIYLASMQAREIRTFNGKLKTTPYFQCITYFSRTNATPTCAFGSLDRRRLPQAYRRREIWLLLAVDIPENVVSSFLASYTDAIALAHVVFHLVYNSRARNNTPPRYGKQVRV</sequence>
<evidence type="ECO:0000313" key="2">
    <source>
        <dbReference type="Proteomes" id="UP000007755"/>
    </source>
</evidence>
<accession>F4WZB6</accession>
<gene>
    <name evidence="1" type="ORF">G5I_11331</name>
</gene>
<reference evidence="1" key="1">
    <citation type="submission" date="2011-02" db="EMBL/GenBank/DDBJ databases">
        <title>The genome of the leaf-cutting ant Acromyrmex echinatior suggests key adaptations to social evolution and fungus farming.</title>
        <authorList>
            <person name="Nygaard S."/>
            <person name="Zhang G."/>
        </authorList>
    </citation>
    <scope>NUCLEOTIDE SEQUENCE</scope>
</reference>
<proteinExistence type="predicted"/>
<protein>
    <submittedName>
        <fullName evidence="1">Uncharacterized protein</fullName>
    </submittedName>
</protein>